<dbReference type="OrthoDB" id="2189846at2"/>
<dbReference type="Proteomes" id="UP000093267">
    <property type="component" value="Chromosome"/>
</dbReference>
<dbReference type="EMBL" id="CP014924">
    <property type="protein sequence ID" value="ANZ66714.1"/>
    <property type="molecule type" value="Genomic_DNA"/>
</dbReference>
<evidence type="ECO:0008006" key="3">
    <source>
        <dbReference type="Google" id="ProtNLM"/>
    </source>
</evidence>
<organism evidence="1 2">
    <name type="scientific">Secundilactobacillus paracollinoides</name>
    <dbReference type="NCBI Taxonomy" id="240427"/>
    <lineage>
        <taxon>Bacteria</taxon>
        <taxon>Bacillati</taxon>
        <taxon>Bacillota</taxon>
        <taxon>Bacilli</taxon>
        <taxon>Lactobacillales</taxon>
        <taxon>Lactobacillaceae</taxon>
        <taxon>Secundilactobacillus</taxon>
    </lineage>
</organism>
<name>A0A1B2IX97_9LACO</name>
<protein>
    <recommendedName>
        <fullName evidence="3">AbrB family transcriptional regulator</fullName>
    </recommendedName>
</protein>
<gene>
    <name evidence="1" type="ORF">AYR63_05920</name>
</gene>
<evidence type="ECO:0000313" key="2">
    <source>
        <dbReference type="Proteomes" id="UP000093267"/>
    </source>
</evidence>
<evidence type="ECO:0000313" key="1">
    <source>
        <dbReference type="EMBL" id="ANZ66714.1"/>
    </source>
</evidence>
<reference evidence="1 2" key="1">
    <citation type="submission" date="2016-03" db="EMBL/GenBank/DDBJ databases">
        <title>Pediococcus and Lactobacillus from brewery environment - whole genome sequencing and assembly.</title>
        <authorList>
            <person name="Behr J."/>
            <person name="Geissler A.J."/>
            <person name="Vogel R.F."/>
        </authorList>
    </citation>
    <scope>NUCLEOTIDE SEQUENCE [LARGE SCALE GENOMIC DNA]</scope>
    <source>
        <strain evidence="1 2">TMW 1.1995</strain>
    </source>
</reference>
<proteinExistence type="predicted"/>
<dbReference type="KEGG" id="lpd:AYR62_14930"/>
<accession>A0A1B2IX97</accession>
<dbReference type="RefSeq" id="WP_056987068.1">
    <property type="nucleotide sequence ID" value="NZ_CP014912.1"/>
</dbReference>
<dbReference type="AlphaFoldDB" id="A0A1B2IX97"/>
<sequence length="83" mass="9802">MRDLKVKQLGELKVLILPDDLALLPVDQLSYEIRENKLILDSQSAAIRHDRELIEKRFTDFAHDDWVDKDEMIRQFGCYGWGK</sequence>
<keyword evidence="2" id="KW-1185">Reference proteome</keyword>